<evidence type="ECO:0000313" key="3">
    <source>
        <dbReference type="EMBL" id="MBK5931840.1"/>
    </source>
</evidence>
<dbReference type="Gene3D" id="3.40.50.2300">
    <property type="match status" value="1"/>
</dbReference>
<keyword evidence="4" id="KW-1185">Reference proteome</keyword>
<feature type="domain" description="Response regulatory" evidence="2">
    <location>
        <begin position="2"/>
        <end position="119"/>
    </location>
</feature>
<feature type="modified residue" description="4-aspartylphosphate" evidence="1">
    <location>
        <position position="54"/>
    </location>
</feature>
<evidence type="ECO:0000313" key="4">
    <source>
        <dbReference type="Proteomes" id="UP001296967"/>
    </source>
</evidence>
<organism evidence="3 4">
    <name type="scientific">Halochromatium salexigens</name>
    <name type="common">Chromatium salexigens</name>
    <dbReference type="NCBI Taxonomy" id="49447"/>
    <lineage>
        <taxon>Bacteria</taxon>
        <taxon>Pseudomonadati</taxon>
        <taxon>Pseudomonadota</taxon>
        <taxon>Gammaproteobacteria</taxon>
        <taxon>Chromatiales</taxon>
        <taxon>Chromatiaceae</taxon>
        <taxon>Halochromatium</taxon>
    </lineage>
</organism>
<evidence type="ECO:0000256" key="1">
    <source>
        <dbReference type="PROSITE-ProRule" id="PRU00169"/>
    </source>
</evidence>
<dbReference type="PANTHER" id="PTHR43228">
    <property type="entry name" value="TWO-COMPONENT RESPONSE REGULATOR"/>
    <property type="match status" value="1"/>
</dbReference>
<dbReference type="EMBL" id="NHSF01000070">
    <property type="protein sequence ID" value="MBK5931840.1"/>
    <property type="molecule type" value="Genomic_DNA"/>
</dbReference>
<dbReference type="Pfam" id="PF00072">
    <property type="entry name" value="Response_reg"/>
    <property type="match status" value="1"/>
</dbReference>
<gene>
    <name evidence="3" type="ORF">CCR82_15220</name>
</gene>
<dbReference type="SMART" id="SM00448">
    <property type="entry name" value="REC"/>
    <property type="match status" value="1"/>
</dbReference>
<dbReference type="Proteomes" id="UP001296967">
    <property type="component" value="Unassembled WGS sequence"/>
</dbReference>
<reference evidence="3" key="1">
    <citation type="submission" date="2017-05" db="EMBL/GenBank/DDBJ databases">
        <authorList>
            <person name="Imhoff J.F."/>
            <person name="Rahn T."/>
            <person name="Kuenzel S."/>
            <person name="Neulinger S.C."/>
        </authorList>
    </citation>
    <scope>NUCLEOTIDE SEQUENCE</scope>
    <source>
        <strain evidence="3">DSM 4395</strain>
    </source>
</reference>
<dbReference type="InterPro" id="IPR052048">
    <property type="entry name" value="ST_Response_Regulator"/>
</dbReference>
<dbReference type="PROSITE" id="PS50110">
    <property type="entry name" value="RESPONSE_REGULATORY"/>
    <property type="match status" value="1"/>
</dbReference>
<reference evidence="3" key="2">
    <citation type="journal article" date="2020" name="Microorganisms">
        <title>Osmotic Adaptation and Compatible Solute Biosynthesis of Phototrophic Bacteria as Revealed from Genome Analyses.</title>
        <authorList>
            <person name="Imhoff J.F."/>
            <person name="Rahn T."/>
            <person name="Kunzel S."/>
            <person name="Keller A."/>
            <person name="Neulinger S.C."/>
        </authorList>
    </citation>
    <scope>NUCLEOTIDE SEQUENCE</scope>
    <source>
        <strain evidence="3">DSM 4395</strain>
    </source>
</reference>
<protein>
    <recommendedName>
        <fullName evidence="2">Response regulatory domain-containing protein</fullName>
    </recommendedName>
</protein>
<dbReference type="InterPro" id="IPR001789">
    <property type="entry name" value="Sig_transdc_resp-reg_receiver"/>
</dbReference>
<proteinExistence type="predicted"/>
<dbReference type="InterPro" id="IPR011006">
    <property type="entry name" value="CheY-like_superfamily"/>
</dbReference>
<dbReference type="GO" id="GO:0000160">
    <property type="term" value="P:phosphorelay signal transduction system"/>
    <property type="evidence" value="ECO:0007669"/>
    <property type="project" value="InterPro"/>
</dbReference>
<dbReference type="RefSeq" id="WP_201246671.1">
    <property type="nucleotide sequence ID" value="NZ_NHSF01000070.1"/>
</dbReference>
<dbReference type="AlphaFoldDB" id="A0AAJ0UHY1"/>
<accession>A0AAJ0UHY1</accession>
<name>A0AAJ0UHY1_HALSE</name>
<keyword evidence="1" id="KW-0597">Phosphoprotein</keyword>
<dbReference type="PANTHER" id="PTHR43228:SF1">
    <property type="entry name" value="TWO-COMPONENT RESPONSE REGULATOR ARR22"/>
    <property type="match status" value="1"/>
</dbReference>
<evidence type="ECO:0000259" key="2">
    <source>
        <dbReference type="PROSITE" id="PS50110"/>
    </source>
</evidence>
<dbReference type="SUPFAM" id="SSF52172">
    <property type="entry name" value="CheY-like"/>
    <property type="match status" value="1"/>
</dbReference>
<comment type="caution">
    <text evidence="3">The sequence shown here is derived from an EMBL/GenBank/DDBJ whole genome shotgun (WGS) entry which is preliminary data.</text>
</comment>
<sequence length="121" mass="13560">MKLLVVDDSRMARRLLIGLLRETGFQDADILQGEHGEEGVMLWREHHPDLIFLDLTMPVMDGFKALQAIRAHDLKTPILVVSADVQSRAVSRVMADGADGFIDKSALQNELEGHLRRLGFL</sequence>